<feature type="region of interest" description="Disordered" evidence="1">
    <location>
        <begin position="1"/>
        <end position="23"/>
    </location>
</feature>
<keyword evidence="3" id="KW-1185">Reference proteome</keyword>
<proteinExistence type="predicted"/>
<name>A0AAW1ZC52_CULAL</name>
<sequence>MMSAAEKQRRYRARRDADPSRRAQYLEKQREAWYRLIRLGNVKPIAELSESEKQSKRDKWRKAQQRRRQRKRMLENIITPADRPEFDQPPEETRYKVTFMSFKMLFFNIVYFGML</sequence>
<evidence type="ECO:0000313" key="2">
    <source>
        <dbReference type="EMBL" id="KAK9958388.1"/>
    </source>
</evidence>
<evidence type="ECO:0000256" key="1">
    <source>
        <dbReference type="SAM" id="MobiDB-lite"/>
    </source>
</evidence>
<comment type="caution">
    <text evidence="2">The sequence shown here is derived from an EMBL/GenBank/DDBJ whole genome shotgun (WGS) entry which is preliminary data.</text>
</comment>
<feature type="compositionally biased region" description="Basic and acidic residues" evidence="1">
    <location>
        <begin position="14"/>
        <end position="23"/>
    </location>
</feature>
<protein>
    <submittedName>
        <fullName evidence="2">Uncharacterized protein</fullName>
    </submittedName>
</protein>
<evidence type="ECO:0000313" key="3">
    <source>
        <dbReference type="Proteomes" id="UP001479290"/>
    </source>
</evidence>
<gene>
    <name evidence="2" type="ORF">ABG768_010511</name>
</gene>
<dbReference type="AlphaFoldDB" id="A0AAW1ZC52"/>
<organism evidence="2 3">
    <name type="scientific">Culter alburnus</name>
    <name type="common">Topmouth culter</name>
    <dbReference type="NCBI Taxonomy" id="194366"/>
    <lineage>
        <taxon>Eukaryota</taxon>
        <taxon>Metazoa</taxon>
        <taxon>Chordata</taxon>
        <taxon>Craniata</taxon>
        <taxon>Vertebrata</taxon>
        <taxon>Euteleostomi</taxon>
        <taxon>Actinopterygii</taxon>
        <taxon>Neopterygii</taxon>
        <taxon>Teleostei</taxon>
        <taxon>Ostariophysi</taxon>
        <taxon>Cypriniformes</taxon>
        <taxon>Xenocyprididae</taxon>
        <taxon>Xenocypridinae</taxon>
        <taxon>Culter</taxon>
    </lineage>
</organism>
<accession>A0AAW1ZC52</accession>
<reference evidence="2 3" key="1">
    <citation type="submission" date="2024-05" db="EMBL/GenBank/DDBJ databases">
        <title>A high-quality chromosomal-level genome assembly of Topmouth culter (Culter alburnus).</title>
        <authorList>
            <person name="Zhao H."/>
        </authorList>
    </citation>
    <scope>NUCLEOTIDE SEQUENCE [LARGE SCALE GENOMIC DNA]</scope>
    <source>
        <strain evidence="2">CATC2023</strain>
        <tissue evidence="2">Muscle</tissue>
    </source>
</reference>
<dbReference type="Proteomes" id="UP001479290">
    <property type="component" value="Unassembled WGS sequence"/>
</dbReference>
<dbReference type="EMBL" id="JAWDJR010000018">
    <property type="protein sequence ID" value="KAK9958388.1"/>
    <property type="molecule type" value="Genomic_DNA"/>
</dbReference>
<feature type="compositionally biased region" description="Basic residues" evidence="1">
    <location>
        <begin position="58"/>
        <end position="71"/>
    </location>
</feature>
<feature type="region of interest" description="Disordered" evidence="1">
    <location>
        <begin position="48"/>
        <end position="90"/>
    </location>
</feature>